<reference evidence="1" key="1">
    <citation type="submission" date="2023-04" db="EMBL/GenBank/DDBJ databases">
        <title>Draft Genome sequencing of Naganishia species isolated from polar environments using Oxford Nanopore Technology.</title>
        <authorList>
            <person name="Leo P."/>
            <person name="Venkateswaran K."/>
        </authorList>
    </citation>
    <scope>NUCLEOTIDE SEQUENCE</scope>
    <source>
        <strain evidence="1">MNA-CCFEE 5423</strain>
    </source>
</reference>
<gene>
    <name evidence="1" type="ORF">QFC21_006264</name>
</gene>
<proteinExistence type="predicted"/>
<keyword evidence="2" id="KW-1185">Reference proteome</keyword>
<name>A0ACC2V4D2_9TREE</name>
<dbReference type="Proteomes" id="UP001227268">
    <property type="component" value="Unassembled WGS sequence"/>
</dbReference>
<evidence type="ECO:0000313" key="2">
    <source>
        <dbReference type="Proteomes" id="UP001227268"/>
    </source>
</evidence>
<sequence>MASPVHRYLFSPPISPTAPSCSTQGSHSPILEPHESLDAIGRLFSPALGGSSTANNDDGDDKKYTPTMTQTQLAGPAGGFVSTRAYPTHCVSPLDVSSSLSTGHIHGLELPPFPPASSSSSASAYQPPRSGSRSRQNSFVGIGCGGGNAGPLVNIPTTDYLLPPPSIQQRSTSVVRKSHNLFSIIRPKTAVRLLVALVLLAGINVLFRSSASTLFPGFQLVGGKGMLSAEVMRQKLLDVEKISVVAGKKVRVTGQFGAPTTLLYDGAAHHAVAPARTYRPIVSPPITETQELLALQSYLLANPTHALPTDTNPSRALDPMTLVDFPPNDARGWKELKQEVEPVVIWSTGKTWTTPVQQLLDLYGIEPQPLVLEMEGRPDEQQLSTILARLVPGRSSALASSSRSPPPLITIAGQPINGYAPLLNLHKEGKLHGLLERAGAVVDARSRREEAEKVKLARLERRLTKQARVVIPARDVDGDDE</sequence>
<accession>A0ACC2V4D2</accession>
<dbReference type="EMBL" id="JASBWT010000028">
    <property type="protein sequence ID" value="KAJ9093891.1"/>
    <property type="molecule type" value="Genomic_DNA"/>
</dbReference>
<comment type="caution">
    <text evidence="1">The sequence shown here is derived from an EMBL/GenBank/DDBJ whole genome shotgun (WGS) entry which is preliminary data.</text>
</comment>
<protein>
    <submittedName>
        <fullName evidence="1">Uncharacterized protein</fullName>
    </submittedName>
</protein>
<organism evidence="1 2">
    <name type="scientific">Naganishia friedmannii</name>
    <dbReference type="NCBI Taxonomy" id="89922"/>
    <lineage>
        <taxon>Eukaryota</taxon>
        <taxon>Fungi</taxon>
        <taxon>Dikarya</taxon>
        <taxon>Basidiomycota</taxon>
        <taxon>Agaricomycotina</taxon>
        <taxon>Tremellomycetes</taxon>
        <taxon>Filobasidiales</taxon>
        <taxon>Filobasidiaceae</taxon>
        <taxon>Naganishia</taxon>
    </lineage>
</organism>
<evidence type="ECO:0000313" key="1">
    <source>
        <dbReference type="EMBL" id="KAJ9093891.1"/>
    </source>
</evidence>